<reference evidence="2" key="1">
    <citation type="submission" date="2022-10" db="EMBL/GenBank/DDBJ databases">
        <title>Hoeflea sp. J2-29, isolated from marine algae.</title>
        <authorList>
            <person name="Kristyanto S."/>
            <person name="Kim J.M."/>
            <person name="Jeon C.O."/>
        </authorList>
    </citation>
    <scope>NUCLEOTIDE SEQUENCE</scope>
    <source>
        <strain evidence="2">J2-29</strain>
    </source>
</reference>
<dbReference type="InterPro" id="IPR016047">
    <property type="entry name" value="M23ase_b-sheet_dom"/>
</dbReference>
<dbReference type="RefSeq" id="WP_267613953.1">
    <property type="nucleotide sequence ID" value="NZ_JAOVZQ010000001.1"/>
</dbReference>
<feature type="domain" description="M23ase beta-sheet core" evidence="1">
    <location>
        <begin position="35"/>
        <end position="122"/>
    </location>
</feature>
<dbReference type="Gene3D" id="2.70.70.10">
    <property type="entry name" value="Glucose Permease (Domain IIA)"/>
    <property type="match status" value="1"/>
</dbReference>
<proteinExistence type="predicted"/>
<comment type="caution">
    <text evidence="2">The sequence shown here is derived from an EMBL/GenBank/DDBJ whole genome shotgun (WGS) entry which is preliminary data.</text>
</comment>
<dbReference type="EMBL" id="JAOVZQ010000001">
    <property type="protein sequence ID" value="MCY0096107.1"/>
    <property type="molecule type" value="Genomic_DNA"/>
</dbReference>
<evidence type="ECO:0000313" key="3">
    <source>
        <dbReference type="Proteomes" id="UP001081283"/>
    </source>
</evidence>
<evidence type="ECO:0000259" key="1">
    <source>
        <dbReference type="Pfam" id="PF01551"/>
    </source>
</evidence>
<protein>
    <submittedName>
        <fullName evidence="2">Peptidoglycan DD-metalloendopeptidase family protein</fullName>
    </submittedName>
</protein>
<dbReference type="SUPFAM" id="SSF51261">
    <property type="entry name" value="Duplicated hybrid motif"/>
    <property type="match status" value="1"/>
</dbReference>
<dbReference type="Pfam" id="PF01551">
    <property type="entry name" value="Peptidase_M23"/>
    <property type="match status" value="1"/>
</dbReference>
<evidence type="ECO:0000313" key="2">
    <source>
        <dbReference type="EMBL" id="MCY0096107.1"/>
    </source>
</evidence>
<dbReference type="Proteomes" id="UP001081283">
    <property type="component" value="Unassembled WGS sequence"/>
</dbReference>
<name>A0ABT3YKG1_9HYPH</name>
<gene>
    <name evidence="2" type="ORF">OEG82_19105</name>
</gene>
<organism evidence="2 3">
    <name type="scientific">Hoeflea ulvae</name>
    <dbReference type="NCBI Taxonomy" id="2983764"/>
    <lineage>
        <taxon>Bacteria</taxon>
        <taxon>Pseudomonadati</taxon>
        <taxon>Pseudomonadota</taxon>
        <taxon>Alphaproteobacteria</taxon>
        <taxon>Hyphomicrobiales</taxon>
        <taxon>Rhizobiaceae</taxon>
        <taxon>Hoeflea</taxon>
    </lineage>
</organism>
<dbReference type="InterPro" id="IPR011055">
    <property type="entry name" value="Dup_hybrid_motif"/>
</dbReference>
<keyword evidence="3" id="KW-1185">Reference proteome</keyword>
<sequence>MHAYIENDSIFLGKMRYRITSKYFDAGYPKQFKRQHTGIDFGANIGTVIYSHIVGKIKQDGRGVSNLAMAVVVSSGGLDHIFGHVKIDENIKVGDFIDVGNPIGVIVLAGTGAHLHYGLCKNIDLAKGVDRYNRKWGWGRAHVDVTKKEAMDRGWLDPTNSLLSCFDIFRYFP</sequence>
<accession>A0ABT3YKG1</accession>
<dbReference type="CDD" id="cd12797">
    <property type="entry name" value="M23_peptidase"/>
    <property type="match status" value="1"/>
</dbReference>